<accession>A0A4Q9VSQ6</accession>
<evidence type="ECO:0000256" key="1">
    <source>
        <dbReference type="ARBA" id="ARBA00023224"/>
    </source>
</evidence>
<gene>
    <name evidence="4" type="ORF">EYW49_07995</name>
</gene>
<name>A0A4Q9VSQ6_9HYPH</name>
<evidence type="ECO:0000259" key="3">
    <source>
        <dbReference type="PROSITE" id="PS50111"/>
    </source>
</evidence>
<evidence type="ECO:0000313" key="4">
    <source>
        <dbReference type="EMBL" id="TBW39061.1"/>
    </source>
</evidence>
<dbReference type="GO" id="GO:0035438">
    <property type="term" value="F:cyclic-di-GMP binding"/>
    <property type="evidence" value="ECO:0007669"/>
    <property type="project" value="InterPro"/>
</dbReference>
<feature type="domain" description="Methyl-accepting transducer" evidence="3">
    <location>
        <begin position="50"/>
        <end position="293"/>
    </location>
</feature>
<dbReference type="PANTHER" id="PTHR32089:SF112">
    <property type="entry name" value="LYSOZYME-LIKE PROTEIN-RELATED"/>
    <property type="match status" value="1"/>
</dbReference>
<reference evidence="4 5" key="1">
    <citation type="submission" date="2019-02" db="EMBL/GenBank/DDBJ databases">
        <title>Siculibacillus lacustris gen. nov., sp. nov., a new rosette-forming bacterium isolated from a freshwater crater lake (Lake St. Ana, Romania).</title>
        <authorList>
            <person name="Felfoldi T."/>
            <person name="Marton Z."/>
            <person name="Szabo A."/>
            <person name="Mentes A."/>
            <person name="Boka K."/>
            <person name="Marialigeti K."/>
            <person name="Mathe I."/>
            <person name="Koncz M."/>
            <person name="Schumann P."/>
            <person name="Toth E."/>
        </authorList>
    </citation>
    <scope>NUCLEOTIDE SEQUENCE [LARGE SCALE GENOMIC DNA]</scope>
    <source>
        <strain evidence="4 5">SA-279</strain>
    </source>
</reference>
<protein>
    <submittedName>
        <fullName evidence="4">Chemotaxis protein</fullName>
    </submittedName>
</protein>
<dbReference type="GO" id="GO:0016020">
    <property type="term" value="C:membrane"/>
    <property type="evidence" value="ECO:0007669"/>
    <property type="project" value="InterPro"/>
</dbReference>
<dbReference type="SUPFAM" id="SSF58104">
    <property type="entry name" value="Methyl-accepting chemotaxis protein (MCP) signaling domain"/>
    <property type="match status" value="1"/>
</dbReference>
<organism evidence="4 5">
    <name type="scientific">Siculibacillus lacustris</name>
    <dbReference type="NCBI Taxonomy" id="1549641"/>
    <lineage>
        <taxon>Bacteria</taxon>
        <taxon>Pseudomonadati</taxon>
        <taxon>Pseudomonadota</taxon>
        <taxon>Alphaproteobacteria</taxon>
        <taxon>Hyphomicrobiales</taxon>
        <taxon>Ancalomicrobiaceae</taxon>
        <taxon>Siculibacillus</taxon>
    </lineage>
</organism>
<proteinExistence type="predicted"/>
<keyword evidence="1 2" id="KW-0807">Transducer</keyword>
<dbReference type="PROSITE" id="PS50111">
    <property type="entry name" value="CHEMOTAXIS_TRANSDUC_2"/>
    <property type="match status" value="1"/>
</dbReference>
<dbReference type="GO" id="GO:0007165">
    <property type="term" value="P:signal transduction"/>
    <property type="evidence" value="ECO:0007669"/>
    <property type="project" value="UniProtKB-KW"/>
</dbReference>
<dbReference type="InterPro" id="IPR004089">
    <property type="entry name" value="MCPsignal_dom"/>
</dbReference>
<dbReference type="EMBL" id="SJFN01000009">
    <property type="protein sequence ID" value="TBW39061.1"/>
    <property type="molecule type" value="Genomic_DNA"/>
</dbReference>
<dbReference type="InterPro" id="IPR009875">
    <property type="entry name" value="PilZ_domain"/>
</dbReference>
<dbReference type="Proteomes" id="UP000292781">
    <property type="component" value="Unassembled WGS sequence"/>
</dbReference>
<evidence type="ECO:0000313" key="5">
    <source>
        <dbReference type="Proteomes" id="UP000292781"/>
    </source>
</evidence>
<dbReference type="Gene3D" id="2.40.10.220">
    <property type="entry name" value="predicted glycosyltransferase like domains"/>
    <property type="match status" value="1"/>
</dbReference>
<dbReference type="PANTHER" id="PTHR32089">
    <property type="entry name" value="METHYL-ACCEPTING CHEMOTAXIS PROTEIN MCPB"/>
    <property type="match status" value="1"/>
</dbReference>
<sequence length="582" mass="61451">MFGFGNRAKASAPAAIAIETAAPAPEVVAVPAGASTRAVIDLLEADLKRAATRIDATGRTTRARVDESSTILDGLRHETDELAEQTGQARGNIASLAEGLQELHATAEEIGRRAQTSQRLVDDAGGLAQAAARSVDELKGAIEQIQAVVSLISDVAGQTNLLALNATIEAARAGSAGRGFAVVASEVKALSVETQKATTEIGATIGRLKATAEANIAAVGRILSLVGEIGPVFGEVSQSVQMQIGTTAEIGRTASETARFADAVAERARSMSAGMTRAAALGKEVETATDVMNGAVGDMTRQLVTVLRQAPEADRRRHDRWPVEIHGRLEAGGAAVPVHTLDLSLGGALIVPEKETAITVGSRCRVEFSGLAGLGVTVVGRSRGGLHVSFATDDEVALQRLRNRIAAIEEDYRPMVERARAGAARVVAAMEQAIESGALSVGDLFDTDYRPIAGTAPQQVETRAIAALERLLPSVLDAVRAEDPRMTFCACVDVNGWLPVHNAEYSKPQRPGETEWNIANSRNKRIYDDRTGLLAARNTRPFLVQSYLRDLGGGKIVAMKEVDVPLVVEGRAWGGLRSAYRM</sequence>
<comment type="caution">
    <text evidence="4">The sequence shown here is derived from an EMBL/GenBank/DDBJ whole genome shotgun (WGS) entry which is preliminary data.</text>
</comment>
<dbReference type="Gene3D" id="1.10.287.950">
    <property type="entry name" value="Methyl-accepting chemotaxis protein"/>
    <property type="match status" value="1"/>
</dbReference>
<dbReference type="OrthoDB" id="2489132at2"/>
<dbReference type="Pfam" id="PF00015">
    <property type="entry name" value="MCPsignal"/>
    <property type="match status" value="1"/>
</dbReference>
<keyword evidence="5" id="KW-1185">Reference proteome</keyword>
<evidence type="ECO:0000256" key="2">
    <source>
        <dbReference type="PROSITE-ProRule" id="PRU00284"/>
    </source>
</evidence>
<dbReference type="AlphaFoldDB" id="A0A4Q9VSQ6"/>
<dbReference type="Pfam" id="PF07238">
    <property type="entry name" value="PilZ"/>
    <property type="match status" value="1"/>
</dbReference>
<dbReference type="SUPFAM" id="SSF141371">
    <property type="entry name" value="PilZ domain-like"/>
    <property type="match status" value="1"/>
</dbReference>
<dbReference type="SMART" id="SM00283">
    <property type="entry name" value="MA"/>
    <property type="match status" value="1"/>
</dbReference>